<dbReference type="InterPro" id="IPR023228">
    <property type="entry name" value="SAM_OH_AdoTrfase_N_sf"/>
</dbReference>
<keyword evidence="7" id="KW-1185">Reference proteome</keyword>
<dbReference type="Pfam" id="PF20257">
    <property type="entry name" value="SAM_HAT_C"/>
    <property type="match status" value="1"/>
</dbReference>
<protein>
    <submittedName>
        <fullName evidence="6">SAM-dependent chlorinase/fluorinase</fullName>
    </submittedName>
</protein>
<comment type="similarity">
    <text evidence="2">Belongs to the SAM hydrolase / SAM-dependent halogenase family.</text>
</comment>
<dbReference type="SUPFAM" id="SSF101852">
    <property type="entry name" value="Bacterial fluorinating enzyme, C-terminal domain"/>
    <property type="match status" value="1"/>
</dbReference>
<feature type="region of interest" description="Disordered" evidence="3">
    <location>
        <begin position="260"/>
        <end position="311"/>
    </location>
</feature>
<dbReference type="Pfam" id="PF01887">
    <property type="entry name" value="SAM_HAT_N"/>
    <property type="match status" value="1"/>
</dbReference>
<sequence length="311" mass="30118">MPGYPWLSLTTDYGLSDGFVAACHGVVARIAPAVRVIDVTHLVPAGDVAHGAAVLAQTVGHLPPAVHVAVVDPGVGTARRGIAVRTPGGVLVGPDNGLLPWAATTLGGATEAVELTNPEWFPEVSRTFHGRDVFAPAAARFALGAALVEAGPPIDPTGLVRLPDPLVAEGDGWLEAGVLTVDHFGNVQLAAPGSTLDRLGPVLRIGGLRALRGATFGDAPPGDLVAYSDSAGRLALAVNGGRAADVLGVAAGDLLRLERSAGPGGSSGPSGPGGSGSSGGSGVPSGPGVSGGPGGSGSSGGSSGPGSPGAA</sequence>
<dbReference type="SUPFAM" id="SSF102522">
    <property type="entry name" value="Bacterial fluorinating enzyme, N-terminal domain"/>
    <property type="match status" value="1"/>
</dbReference>
<name>A0ABS0GSF6_9ACTN</name>
<dbReference type="PANTHER" id="PTHR35092:SF1">
    <property type="entry name" value="CHLORINASE MJ1651"/>
    <property type="match status" value="1"/>
</dbReference>
<dbReference type="EMBL" id="JADPUN010000097">
    <property type="protein sequence ID" value="MBF9128933.1"/>
    <property type="molecule type" value="Genomic_DNA"/>
</dbReference>
<dbReference type="PANTHER" id="PTHR35092">
    <property type="entry name" value="CHLORINASE MJ1651"/>
    <property type="match status" value="1"/>
</dbReference>
<keyword evidence="1" id="KW-0949">S-adenosyl-L-methionine</keyword>
<evidence type="ECO:0000256" key="1">
    <source>
        <dbReference type="ARBA" id="ARBA00022691"/>
    </source>
</evidence>
<dbReference type="Gene3D" id="3.40.50.10790">
    <property type="entry name" value="S-adenosyl-l-methionine hydroxide adenosyltransferase, N-terminal"/>
    <property type="match status" value="1"/>
</dbReference>
<organism evidence="6 7">
    <name type="scientific">Plantactinospora alkalitolerans</name>
    <dbReference type="NCBI Taxonomy" id="2789879"/>
    <lineage>
        <taxon>Bacteria</taxon>
        <taxon>Bacillati</taxon>
        <taxon>Actinomycetota</taxon>
        <taxon>Actinomycetes</taxon>
        <taxon>Micromonosporales</taxon>
        <taxon>Micromonosporaceae</taxon>
        <taxon>Plantactinospora</taxon>
    </lineage>
</organism>
<dbReference type="Gene3D" id="2.40.30.90">
    <property type="entry name" value="Bacterial fluorinating enzyme like"/>
    <property type="match status" value="1"/>
</dbReference>
<dbReference type="InterPro" id="IPR046469">
    <property type="entry name" value="SAM_HAT_N"/>
</dbReference>
<proteinExistence type="inferred from homology"/>
<feature type="compositionally biased region" description="Gly residues" evidence="3">
    <location>
        <begin position="262"/>
        <end position="311"/>
    </location>
</feature>
<feature type="domain" description="S-adenosyl-l-methionine hydroxide adenosyltransferase N-terminal" evidence="4">
    <location>
        <begin position="8"/>
        <end position="149"/>
    </location>
</feature>
<evidence type="ECO:0000259" key="5">
    <source>
        <dbReference type="Pfam" id="PF20257"/>
    </source>
</evidence>
<evidence type="ECO:0000256" key="2">
    <source>
        <dbReference type="ARBA" id="ARBA00024035"/>
    </source>
</evidence>
<comment type="caution">
    <text evidence="6">The sequence shown here is derived from an EMBL/GenBank/DDBJ whole genome shotgun (WGS) entry which is preliminary data.</text>
</comment>
<evidence type="ECO:0000259" key="4">
    <source>
        <dbReference type="Pfam" id="PF01887"/>
    </source>
</evidence>
<reference evidence="6 7" key="1">
    <citation type="submission" date="2020-11" db="EMBL/GenBank/DDBJ databases">
        <title>A novel isolate from a Black sea contaminated sediment with potential to produce alkanes: Plantactinospora alkalitolerans sp. nov.</title>
        <authorList>
            <person name="Carro L."/>
            <person name="Veyisoglu A."/>
            <person name="Guven K."/>
            <person name="Schumann P."/>
            <person name="Klenk H.-P."/>
            <person name="Sahin N."/>
        </authorList>
    </citation>
    <scope>NUCLEOTIDE SEQUENCE [LARGE SCALE GENOMIC DNA]</scope>
    <source>
        <strain evidence="6 7">S1510</strain>
    </source>
</reference>
<evidence type="ECO:0000256" key="3">
    <source>
        <dbReference type="SAM" id="MobiDB-lite"/>
    </source>
</evidence>
<evidence type="ECO:0000313" key="6">
    <source>
        <dbReference type="EMBL" id="MBF9128933.1"/>
    </source>
</evidence>
<gene>
    <name evidence="6" type="ORF">I0C86_08040</name>
</gene>
<dbReference type="InterPro" id="IPR046470">
    <property type="entry name" value="SAM_HAT_C"/>
</dbReference>
<dbReference type="PIRSF" id="PIRSF006779">
    <property type="entry name" value="UCP006779"/>
    <property type="match status" value="1"/>
</dbReference>
<accession>A0ABS0GSF6</accession>
<feature type="domain" description="S-adenosyl-l-methionine hydroxide adenosyltransferase C-terminal" evidence="5">
    <location>
        <begin position="178"/>
        <end position="254"/>
    </location>
</feature>
<dbReference type="InterPro" id="IPR002747">
    <property type="entry name" value="SAM_OH_AdoTrfase"/>
</dbReference>
<dbReference type="Proteomes" id="UP000638560">
    <property type="component" value="Unassembled WGS sequence"/>
</dbReference>
<evidence type="ECO:0000313" key="7">
    <source>
        <dbReference type="Proteomes" id="UP000638560"/>
    </source>
</evidence>
<dbReference type="InterPro" id="IPR023227">
    <property type="entry name" value="SAM_OH_AdoTrfase_C_sf"/>
</dbReference>